<evidence type="ECO:0000313" key="1">
    <source>
        <dbReference type="EMBL" id="KAH6927491.1"/>
    </source>
</evidence>
<keyword evidence="2" id="KW-1185">Reference proteome</keyword>
<protein>
    <submittedName>
        <fullName evidence="1">Uncharacterized protein</fullName>
    </submittedName>
</protein>
<gene>
    <name evidence="1" type="ORF">HPB50_004542</name>
</gene>
<dbReference type="Proteomes" id="UP000821845">
    <property type="component" value="Chromosome 6"/>
</dbReference>
<sequence>MNKSYGAGWQGRVAAMDTLYSIRRRLQSQSSSACLLSGACGRDAGADRGIPHRGSLSGWCKKLGRQTPSLRSLTPSSE</sequence>
<comment type="caution">
    <text evidence="1">The sequence shown here is derived from an EMBL/GenBank/DDBJ whole genome shotgun (WGS) entry which is preliminary data.</text>
</comment>
<dbReference type="EMBL" id="CM023486">
    <property type="protein sequence ID" value="KAH6927491.1"/>
    <property type="molecule type" value="Genomic_DNA"/>
</dbReference>
<reference evidence="1" key="1">
    <citation type="submission" date="2020-05" db="EMBL/GenBank/DDBJ databases">
        <title>Large-scale comparative analyses of tick genomes elucidate their genetic diversity and vector capacities.</title>
        <authorList>
            <person name="Jia N."/>
            <person name="Wang J."/>
            <person name="Shi W."/>
            <person name="Du L."/>
            <person name="Sun Y."/>
            <person name="Zhan W."/>
            <person name="Jiang J."/>
            <person name="Wang Q."/>
            <person name="Zhang B."/>
            <person name="Ji P."/>
            <person name="Sakyi L.B."/>
            <person name="Cui X."/>
            <person name="Yuan T."/>
            <person name="Jiang B."/>
            <person name="Yang W."/>
            <person name="Lam T.T.-Y."/>
            <person name="Chang Q."/>
            <person name="Ding S."/>
            <person name="Wang X."/>
            <person name="Zhu J."/>
            <person name="Ruan X."/>
            <person name="Zhao L."/>
            <person name="Wei J."/>
            <person name="Que T."/>
            <person name="Du C."/>
            <person name="Cheng J."/>
            <person name="Dai P."/>
            <person name="Han X."/>
            <person name="Huang E."/>
            <person name="Gao Y."/>
            <person name="Liu J."/>
            <person name="Shao H."/>
            <person name="Ye R."/>
            <person name="Li L."/>
            <person name="Wei W."/>
            <person name="Wang X."/>
            <person name="Wang C."/>
            <person name="Yang T."/>
            <person name="Huo Q."/>
            <person name="Li W."/>
            <person name="Guo W."/>
            <person name="Chen H."/>
            <person name="Zhou L."/>
            <person name="Ni X."/>
            <person name="Tian J."/>
            <person name="Zhou Y."/>
            <person name="Sheng Y."/>
            <person name="Liu T."/>
            <person name="Pan Y."/>
            <person name="Xia L."/>
            <person name="Li J."/>
            <person name="Zhao F."/>
            <person name="Cao W."/>
        </authorList>
    </citation>
    <scope>NUCLEOTIDE SEQUENCE</scope>
    <source>
        <strain evidence="1">Hyas-2018</strain>
    </source>
</reference>
<accession>A0ACB7S0B1</accession>
<evidence type="ECO:0000313" key="2">
    <source>
        <dbReference type="Proteomes" id="UP000821845"/>
    </source>
</evidence>
<proteinExistence type="predicted"/>
<name>A0ACB7S0B1_HYAAI</name>
<organism evidence="1 2">
    <name type="scientific">Hyalomma asiaticum</name>
    <name type="common">Tick</name>
    <dbReference type="NCBI Taxonomy" id="266040"/>
    <lineage>
        <taxon>Eukaryota</taxon>
        <taxon>Metazoa</taxon>
        <taxon>Ecdysozoa</taxon>
        <taxon>Arthropoda</taxon>
        <taxon>Chelicerata</taxon>
        <taxon>Arachnida</taxon>
        <taxon>Acari</taxon>
        <taxon>Parasitiformes</taxon>
        <taxon>Ixodida</taxon>
        <taxon>Ixodoidea</taxon>
        <taxon>Ixodidae</taxon>
        <taxon>Hyalomminae</taxon>
        <taxon>Hyalomma</taxon>
    </lineage>
</organism>